<dbReference type="NCBIfam" id="NF008873">
    <property type="entry name" value="PRK11909.1"/>
    <property type="match status" value="1"/>
</dbReference>
<feature type="transmembrane region" description="Helical" evidence="7">
    <location>
        <begin position="39"/>
        <end position="60"/>
    </location>
</feature>
<feature type="transmembrane region" description="Helical" evidence="7">
    <location>
        <begin position="72"/>
        <end position="98"/>
    </location>
</feature>
<keyword evidence="2" id="KW-0813">Transport</keyword>
<proteinExistence type="predicted"/>
<feature type="transmembrane region" description="Helical" evidence="7">
    <location>
        <begin position="6"/>
        <end position="27"/>
    </location>
</feature>
<evidence type="ECO:0000256" key="7">
    <source>
        <dbReference type="SAM" id="Phobius"/>
    </source>
</evidence>
<evidence type="ECO:0000256" key="4">
    <source>
        <dbReference type="ARBA" id="ARBA00022692"/>
    </source>
</evidence>
<keyword evidence="4 7" id="KW-0812">Transmembrane</keyword>
<evidence type="ECO:0000259" key="8">
    <source>
        <dbReference type="Pfam" id="PF13190"/>
    </source>
</evidence>
<dbReference type="GO" id="GO:0000041">
    <property type="term" value="P:transition metal ion transport"/>
    <property type="evidence" value="ECO:0007669"/>
    <property type="project" value="InterPro"/>
</dbReference>
<dbReference type="InterPro" id="IPR025937">
    <property type="entry name" value="PDGLE_dom"/>
</dbReference>
<evidence type="ECO:0000313" key="9">
    <source>
        <dbReference type="EMBL" id="OGF53284.1"/>
    </source>
</evidence>
<feature type="domain" description="PDGLE" evidence="8">
    <location>
        <begin position="236"/>
        <end position="328"/>
    </location>
</feature>
<feature type="transmembrane region" description="Helical" evidence="7">
    <location>
        <begin position="110"/>
        <end position="128"/>
    </location>
</feature>
<name>A0A1F5UQ52_FRAXR</name>
<keyword evidence="3" id="KW-1003">Cell membrane</keyword>
<evidence type="ECO:0000256" key="1">
    <source>
        <dbReference type="ARBA" id="ARBA00004651"/>
    </source>
</evidence>
<sequence length="340" mass="35852">MHIPDGYLSPATAAAMYTVSLPVWYLASRKMTTRLTGRSVPLIGLFAALSFVIMMFNVPLPGGTTGHAVGSVLAAIVLGPWAASLAITVALIIQAFFFGDGGILAIGANAFNMAIAMPFVGFYLYRWLSGGAVTPSRRAIAAAVAGYLAINVGALLTAIELGIQPMLFHDAAGHALYFPYGLGMAIPAMLLGHLAVAGPVEALVTGLVVSWMQRTNPQLFETAGGVTQGATGLSRWAWTGLLSLIALTPFGLLAPGTAWGEWSREGLQQLGLGYIPEGFDQWSNLWSAPFSGYDIPALNNSTVGYLLSALAGVVLILGVIFALTWFIGRLRHRREDGRTG</sequence>
<dbReference type="GO" id="GO:0005886">
    <property type="term" value="C:plasma membrane"/>
    <property type="evidence" value="ECO:0007669"/>
    <property type="project" value="UniProtKB-SubCell"/>
</dbReference>
<dbReference type="AlphaFoldDB" id="A0A1F5UQ52"/>
<gene>
    <name evidence="9" type="ORF">A2Z21_10695</name>
</gene>
<dbReference type="Proteomes" id="UP000179157">
    <property type="component" value="Unassembled WGS sequence"/>
</dbReference>
<accession>A0A1F5UQ52</accession>
<feature type="transmembrane region" description="Helical" evidence="7">
    <location>
        <begin position="303"/>
        <end position="328"/>
    </location>
</feature>
<feature type="transmembrane region" description="Helical" evidence="7">
    <location>
        <begin position="175"/>
        <end position="196"/>
    </location>
</feature>
<dbReference type="PANTHER" id="PTHR34229">
    <property type="entry name" value="METAL TRANSPORT PROTEIN HI_1621-RELATED"/>
    <property type="match status" value="1"/>
</dbReference>
<keyword evidence="6 7" id="KW-0472">Membrane</keyword>
<dbReference type="InterPro" id="IPR002751">
    <property type="entry name" value="CbiM/NikMN"/>
</dbReference>
<evidence type="ECO:0000256" key="3">
    <source>
        <dbReference type="ARBA" id="ARBA00022475"/>
    </source>
</evidence>
<evidence type="ECO:0000256" key="2">
    <source>
        <dbReference type="ARBA" id="ARBA00022448"/>
    </source>
</evidence>
<dbReference type="STRING" id="1817864.A2Z21_10695"/>
<dbReference type="Pfam" id="PF01891">
    <property type="entry name" value="CbiM"/>
    <property type="match status" value="1"/>
</dbReference>
<dbReference type="Gene3D" id="1.10.1760.20">
    <property type="match status" value="1"/>
</dbReference>
<protein>
    <recommendedName>
        <fullName evidence="8">PDGLE domain-containing protein</fullName>
    </recommendedName>
</protein>
<evidence type="ECO:0000256" key="6">
    <source>
        <dbReference type="ARBA" id="ARBA00023136"/>
    </source>
</evidence>
<organism evidence="9 10">
    <name type="scientific">Fraserbacteria sp. (strain RBG_16_55_9)</name>
    <dbReference type="NCBI Taxonomy" id="1817864"/>
    <lineage>
        <taxon>Bacteria</taxon>
        <taxon>Candidatus Fraseribacteriota</taxon>
    </lineage>
</organism>
<dbReference type="Pfam" id="PF13190">
    <property type="entry name" value="PDGLE"/>
    <property type="match status" value="1"/>
</dbReference>
<comment type="subcellular location">
    <subcellularLocation>
        <location evidence="1">Cell membrane</location>
        <topology evidence="1">Multi-pass membrane protein</topology>
    </subcellularLocation>
</comment>
<evidence type="ECO:0000313" key="10">
    <source>
        <dbReference type="Proteomes" id="UP000179157"/>
    </source>
</evidence>
<reference evidence="9 10" key="1">
    <citation type="journal article" date="2016" name="Nat. Commun.">
        <title>Thousands of microbial genomes shed light on interconnected biogeochemical processes in an aquifer system.</title>
        <authorList>
            <person name="Anantharaman K."/>
            <person name="Brown C.T."/>
            <person name="Hug L.A."/>
            <person name="Sharon I."/>
            <person name="Castelle C.J."/>
            <person name="Probst A.J."/>
            <person name="Thomas B.C."/>
            <person name="Singh A."/>
            <person name="Wilkins M.J."/>
            <person name="Karaoz U."/>
            <person name="Brodie E.L."/>
            <person name="Williams K.H."/>
            <person name="Hubbard S.S."/>
            <person name="Banfield J.F."/>
        </authorList>
    </citation>
    <scope>NUCLEOTIDE SEQUENCE [LARGE SCALE GENOMIC DNA]</scope>
    <source>
        <strain evidence="10">RBG_16_55_9</strain>
    </source>
</reference>
<dbReference type="PANTHER" id="PTHR34229:SF1">
    <property type="entry name" value="METAL TRANSPORT PROTEIN HI_1621-RELATED"/>
    <property type="match status" value="1"/>
</dbReference>
<evidence type="ECO:0000256" key="5">
    <source>
        <dbReference type="ARBA" id="ARBA00022989"/>
    </source>
</evidence>
<keyword evidence="5 7" id="KW-1133">Transmembrane helix</keyword>
<feature type="transmembrane region" description="Helical" evidence="7">
    <location>
        <begin position="140"/>
        <end position="163"/>
    </location>
</feature>
<dbReference type="EMBL" id="MFGX01000107">
    <property type="protein sequence ID" value="OGF53284.1"/>
    <property type="molecule type" value="Genomic_DNA"/>
</dbReference>
<comment type="caution">
    <text evidence="9">The sequence shown here is derived from an EMBL/GenBank/DDBJ whole genome shotgun (WGS) entry which is preliminary data.</text>
</comment>